<feature type="signal peptide" evidence="1">
    <location>
        <begin position="1"/>
        <end position="32"/>
    </location>
</feature>
<evidence type="ECO:0000313" key="3">
    <source>
        <dbReference type="Proteomes" id="UP000297700"/>
    </source>
</evidence>
<gene>
    <name evidence="2" type="ORF">E4K64_22380</name>
</gene>
<dbReference type="AlphaFoldDB" id="A0A4Y9P0I7"/>
<keyword evidence="1" id="KW-0732">Signal</keyword>
<protein>
    <submittedName>
        <fullName evidence="2">Uncharacterized protein</fullName>
    </submittedName>
</protein>
<reference evidence="2 3" key="1">
    <citation type="submission" date="2019-03" db="EMBL/GenBank/DDBJ databases">
        <title>Bradyrhizobium strains diversity.</title>
        <authorList>
            <person name="Urquiaga M.C.O."/>
            <person name="Hungria M."/>
            <person name="Delamuta J.R.M."/>
            <person name="Klepa M.S."/>
        </authorList>
    </citation>
    <scope>NUCLEOTIDE SEQUENCE [LARGE SCALE GENOMIC DNA]</scope>
    <source>
        <strain evidence="2 3">CNPSo 3426</strain>
    </source>
</reference>
<evidence type="ECO:0000313" key="2">
    <source>
        <dbReference type="EMBL" id="TFV72636.1"/>
    </source>
</evidence>
<feature type="chain" id="PRO_5021356542" evidence="1">
    <location>
        <begin position="33"/>
        <end position="191"/>
    </location>
</feature>
<accession>A0A4Y9P0I7</accession>
<comment type="caution">
    <text evidence="2">The sequence shown here is derived from an EMBL/GenBank/DDBJ whole genome shotgun (WGS) entry which is preliminary data.</text>
</comment>
<dbReference type="RefSeq" id="WP_135165458.1">
    <property type="nucleotide sequence ID" value="NZ_SPQS01000013.1"/>
</dbReference>
<organism evidence="2 3">
    <name type="scientific">Bradyrhizobium frederickii</name>
    <dbReference type="NCBI Taxonomy" id="2560054"/>
    <lineage>
        <taxon>Bacteria</taxon>
        <taxon>Pseudomonadati</taxon>
        <taxon>Pseudomonadota</taxon>
        <taxon>Alphaproteobacteria</taxon>
        <taxon>Hyphomicrobiales</taxon>
        <taxon>Nitrobacteraceae</taxon>
        <taxon>Bradyrhizobium</taxon>
    </lineage>
</organism>
<name>A0A4Y9P0I7_9BRAD</name>
<proteinExistence type="predicted"/>
<sequence>MRSQLHLSASIRHVLILIGVQTFSASSANACAFEKFADSPHLRISQSDWVIDTWGQACGFGISGGMEVRAVNEKTQETKTIVTLNEIPAVELSSDEPNLLTIKLPNLVDLSNAATQLGGVRIAYKFTPTDDPETRTNFQKWKRSPDDPQARDWYCRSVIAKVDPDNRARWDAILGQTYAVVGSTKQRYCPG</sequence>
<dbReference type="Proteomes" id="UP000297700">
    <property type="component" value="Unassembled WGS sequence"/>
</dbReference>
<evidence type="ECO:0000256" key="1">
    <source>
        <dbReference type="SAM" id="SignalP"/>
    </source>
</evidence>
<dbReference type="EMBL" id="SPQS01000013">
    <property type="protein sequence ID" value="TFV72636.1"/>
    <property type="molecule type" value="Genomic_DNA"/>
</dbReference>